<dbReference type="EMBL" id="CACRXK020002016">
    <property type="protein sequence ID" value="CAB3992289.1"/>
    <property type="molecule type" value="Genomic_DNA"/>
</dbReference>
<accession>A0A7D9DR83</accession>
<feature type="domain" description="Myb/SANT-like DNA-binding" evidence="3">
    <location>
        <begin position="6"/>
        <end position="79"/>
    </location>
</feature>
<organism evidence="4 5">
    <name type="scientific">Paramuricea clavata</name>
    <name type="common">Red gorgonian</name>
    <name type="synonym">Violescent sea-whip</name>
    <dbReference type="NCBI Taxonomy" id="317549"/>
    <lineage>
        <taxon>Eukaryota</taxon>
        <taxon>Metazoa</taxon>
        <taxon>Cnidaria</taxon>
        <taxon>Anthozoa</taxon>
        <taxon>Octocorallia</taxon>
        <taxon>Malacalcyonacea</taxon>
        <taxon>Plexauridae</taxon>
        <taxon>Paramuricea</taxon>
    </lineage>
</organism>
<reference evidence="4" key="1">
    <citation type="submission" date="2020-04" db="EMBL/GenBank/DDBJ databases">
        <authorList>
            <person name="Alioto T."/>
            <person name="Alioto T."/>
            <person name="Gomez Garrido J."/>
        </authorList>
    </citation>
    <scope>NUCLEOTIDE SEQUENCE</scope>
    <source>
        <strain evidence="4">A484AB</strain>
    </source>
</reference>
<proteinExistence type="inferred from homology"/>
<evidence type="ECO:0000313" key="5">
    <source>
        <dbReference type="Proteomes" id="UP001152795"/>
    </source>
</evidence>
<dbReference type="PANTHER" id="PTHR21632:SF4">
    <property type="entry name" value="REGULATORY PROTEIN ZESTE"/>
    <property type="match status" value="1"/>
</dbReference>
<evidence type="ECO:0000313" key="4">
    <source>
        <dbReference type="EMBL" id="CAB3992289.1"/>
    </source>
</evidence>
<comment type="caution">
    <text evidence="4">The sequence shown here is derived from an EMBL/GenBank/DDBJ whole genome shotgun (WGS) entry which is preliminary data.</text>
</comment>
<evidence type="ECO:0000259" key="3">
    <source>
        <dbReference type="Pfam" id="PF13873"/>
    </source>
</evidence>
<dbReference type="OrthoDB" id="6768743at2759"/>
<dbReference type="InterPro" id="IPR028002">
    <property type="entry name" value="Myb_DNA-bind_5"/>
</dbReference>
<dbReference type="Pfam" id="PF13873">
    <property type="entry name" value="Myb_DNA-bind_5"/>
    <property type="match status" value="1"/>
</dbReference>
<dbReference type="PANTHER" id="PTHR21632">
    <property type="entry name" value="REGULATORY PROTEIN ZESTE"/>
    <property type="match status" value="1"/>
</dbReference>
<dbReference type="AlphaFoldDB" id="A0A7D9DR83"/>
<keyword evidence="5" id="KW-1185">Reference proteome</keyword>
<gene>
    <name evidence="4" type="ORF">PACLA_8A053730</name>
</gene>
<evidence type="ECO:0000256" key="1">
    <source>
        <dbReference type="ARBA" id="ARBA00007954"/>
    </source>
</evidence>
<comment type="similarity">
    <text evidence="1">Belongs to the MSANTD3 family.</text>
</comment>
<dbReference type="Proteomes" id="UP001152795">
    <property type="component" value="Unassembled WGS sequence"/>
</dbReference>
<name>A0A7D9DR83_PARCT</name>
<sequence>MSQPRRYFSELEKSIIRELVAKHKDILESKKKNCKMIKQKNSAWKTLTEKFNSQAGVYIKQIKKCLENIKSRAKKSIAKEKRKVKLTGGGMASSERDEGAEAVVSIIPDQMTIAWTMLLTMIIMKGSSLMGLGVGPPVASSKMVDKDSHYQQEAFLGCDHARTGHTNDCFDHRTILDLVLKLLEH</sequence>
<protein>
    <recommendedName>
        <fullName evidence="2">Myb/SANT-like DNA-binding domain-containing protein 3</fullName>
    </recommendedName>
</protein>
<evidence type="ECO:0000256" key="2">
    <source>
        <dbReference type="ARBA" id="ARBA00021372"/>
    </source>
</evidence>